<evidence type="ECO:0000313" key="2">
    <source>
        <dbReference type="Proteomes" id="UP001358586"/>
    </source>
</evidence>
<accession>A0ABR0MFL0</accession>
<dbReference type="PANTHER" id="PTHR35317">
    <property type="entry name" value="OS04G0629600 PROTEIN"/>
    <property type="match status" value="1"/>
</dbReference>
<dbReference type="Pfam" id="PF14223">
    <property type="entry name" value="Retrotran_gag_2"/>
    <property type="match status" value="1"/>
</dbReference>
<dbReference type="EMBL" id="JARKNE010000013">
    <property type="protein sequence ID" value="KAK5771999.1"/>
    <property type="molecule type" value="Genomic_DNA"/>
</dbReference>
<gene>
    <name evidence="1" type="ORF">PVK06_048257</name>
</gene>
<dbReference type="Proteomes" id="UP001358586">
    <property type="component" value="Chromosome 13"/>
</dbReference>
<dbReference type="PANTHER" id="PTHR35317:SF31">
    <property type="entry name" value="DUF4219 DOMAIN-CONTAINING PROTEIN"/>
    <property type="match status" value="1"/>
</dbReference>
<sequence length="100" mass="11702">MIVLRSTRQWHLQSSVLDVIFTKIMACETPKGAWDKLNEKFQGSNKTRQQHLINLRRDFENLKIKEAKTMKQYANKIIAVVNSIRLLGDQFNDSRVVEKV</sequence>
<comment type="caution">
    <text evidence="1">The sequence shown here is derived from an EMBL/GenBank/DDBJ whole genome shotgun (WGS) entry which is preliminary data.</text>
</comment>
<name>A0ABR0MFL0_GOSAR</name>
<keyword evidence="2" id="KW-1185">Reference proteome</keyword>
<organism evidence="1 2">
    <name type="scientific">Gossypium arboreum</name>
    <name type="common">Tree cotton</name>
    <name type="synonym">Gossypium nanking</name>
    <dbReference type="NCBI Taxonomy" id="29729"/>
    <lineage>
        <taxon>Eukaryota</taxon>
        <taxon>Viridiplantae</taxon>
        <taxon>Streptophyta</taxon>
        <taxon>Embryophyta</taxon>
        <taxon>Tracheophyta</taxon>
        <taxon>Spermatophyta</taxon>
        <taxon>Magnoliopsida</taxon>
        <taxon>eudicotyledons</taxon>
        <taxon>Gunneridae</taxon>
        <taxon>Pentapetalae</taxon>
        <taxon>rosids</taxon>
        <taxon>malvids</taxon>
        <taxon>Malvales</taxon>
        <taxon>Malvaceae</taxon>
        <taxon>Malvoideae</taxon>
        <taxon>Gossypium</taxon>
    </lineage>
</organism>
<proteinExistence type="predicted"/>
<evidence type="ECO:0000313" key="1">
    <source>
        <dbReference type="EMBL" id="KAK5771999.1"/>
    </source>
</evidence>
<protein>
    <submittedName>
        <fullName evidence="1">Uncharacterized protein</fullName>
    </submittedName>
</protein>
<reference evidence="1 2" key="1">
    <citation type="submission" date="2023-03" db="EMBL/GenBank/DDBJ databases">
        <title>WGS of Gossypium arboreum.</title>
        <authorList>
            <person name="Yu D."/>
        </authorList>
    </citation>
    <scope>NUCLEOTIDE SEQUENCE [LARGE SCALE GENOMIC DNA]</scope>
    <source>
        <tissue evidence="1">Leaf</tissue>
    </source>
</reference>